<sequence length="393" mass="45291">MKKLLLFTLVTLLLSCSKSDKTILDETIAKLNTLETIEYRAQVTFLPKKDDRNNIFEGNCFYDFTSKDSLLGAKYHFVMEDGDEQVFDGEKMFYTSVKEERVLYENDPKDYQVNSSILGLRSLLELKKVLPTLASDSTVILEKRVDTIINNVECRQFNFSIPDRYISDGKLVRVGKEMKDYIYNYEISISKNNKLPVYIRTSNSFADQVITAELSDFDMDAKRDSSVWSYERFPEGYLTMTEREYYKRERINMESNIGKKAPDFTLPSLAGDTISLSKLENKLTLLEFWFPNCGGCVEAVPHINEIQKRYKKNGLSIYGIEFTRSNDKGLRDYVEKQHIEIPTLYLGKGTASSYGTSAAPTFVLLNEQKEILYIRMGLEKETLIKMIETELGI</sequence>
<dbReference type="PROSITE" id="PS51257">
    <property type="entry name" value="PROKAR_LIPOPROTEIN"/>
    <property type="match status" value="1"/>
</dbReference>
<dbReference type="STRING" id="1038014.SAMN04487910_2683"/>
<dbReference type="AlphaFoldDB" id="A0A1H7QTU2"/>
<feature type="domain" description="Thioredoxin" evidence="1">
    <location>
        <begin position="255"/>
        <end position="392"/>
    </location>
</feature>
<dbReference type="Pfam" id="PF00578">
    <property type="entry name" value="AhpC-TSA"/>
    <property type="match status" value="1"/>
</dbReference>
<dbReference type="PROSITE" id="PS51352">
    <property type="entry name" value="THIOREDOXIN_2"/>
    <property type="match status" value="1"/>
</dbReference>
<dbReference type="Proteomes" id="UP000198521">
    <property type="component" value="Unassembled WGS sequence"/>
</dbReference>
<name>A0A1H7QTU2_AQUAM</name>
<proteinExistence type="predicted"/>
<dbReference type="OrthoDB" id="9815205at2"/>
<organism evidence="2 3">
    <name type="scientific">Aquimarina amphilecti</name>
    <dbReference type="NCBI Taxonomy" id="1038014"/>
    <lineage>
        <taxon>Bacteria</taxon>
        <taxon>Pseudomonadati</taxon>
        <taxon>Bacteroidota</taxon>
        <taxon>Flavobacteriia</taxon>
        <taxon>Flavobacteriales</taxon>
        <taxon>Flavobacteriaceae</taxon>
        <taxon>Aquimarina</taxon>
    </lineage>
</organism>
<protein>
    <submittedName>
        <fullName evidence="2">Peroxiredoxin</fullName>
    </submittedName>
</protein>
<dbReference type="InterPro" id="IPR036249">
    <property type="entry name" value="Thioredoxin-like_sf"/>
</dbReference>
<gene>
    <name evidence="2" type="ORF">SAMN04487910_2683</name>
</gene>
<evidence type="ECO:0000259" key="1">
    <source>
        <dbReference type="PROSITE" id="PS51352"/>
    </source>
</evidence>
<keyword evidence="3" id="KW-1185">Reference proteome</keyword>
<evidence type="ECO:0000313" key="3">
    <source>
        <dbReference type="Proteomes" id="UP000198521"/>
    </source>
</evidence>
<dbReference type="InterPro" id="IPR000866">
    <property type="entry name" value="AhpC/TSA"/>
</dbReference>
<dbReference type="RefSeq" id="WP_091409263.1">
    <property type="nucleotide sequence ID" value="NZ_FOAB01000004.1"/>
</dbReference>
<accession>A0A1H7QTU2</accession>
<dbReference type="Gene3D" id="3.40.30.10">
    <property type="entry name" value="Glutaredoxin"/>
    <property type="match status" value="1"/>
</dbReference>
<dbReference type="PANTHER" id="PTHR42852">
    <property type="entry name" value="THIOL:DISULFIDE INTERCHANGE PROTEIN DSBE"/>
    <property type="match status" value="1"/>
</dbReference>
<dbReference type="EMBL" id="FOAB01000004">
    <property type="protein sequence ID" value="SEL51299.1"/>
    <property type="molecule type" value="Genomic_DNA"/>
</dbReference>
<dbReference type="GO" id="GO:0016209">
    <property type="term" value="F:antioxidant activity"/>
    <property type="evidence" value="ECO:0007669"/>
    <property type="project" value="InterPro"/>
</dbReference>
<dbReference type="PANTHER" id="PTHR42852:SF18">
    <property type="entry name" value="CHROMOSOME UNDETERMINED SCAFFOLD_47, WHOLE GENOME SHOTGUN SEQUENCE"/>
    <property type="match status" value="1"/>
</dbReference>
<dbReference type="GO" id="GO:0016491">
    <property type="term" value="F:oxidoreductase activity"/>
    <property type="evidence" value="ECO:0007669"/>
    <property type="project" value="InterPro"/>
</dbReference>
<reference evidence="2 3" key="1">
    <citation type="submission" date="2016-10" db="EMBL/GenBank/DDBJ databases">
        <authorList>
            <person name="de Groot N.N."/>
        </authorList>
    </citation>
    <scope>NUCLEOTIDE SEQUENCE [LARGE SCALE GENOMIC DNA]</scope>
    <source>
        <strain evidence="2 3">DSM 25232</strain>
    </source>
</reference>
<dbReference type="InterPro" id="IPR013766">
    <property type="entry name" value="Thioredoxin_domain"/>
</dbReference>
<dbReference type="SUPFAM" id="SSF52833">
    <property type="entry name" value="Thioredoxin-like"/>
    <property type="match status" value="1"/>
</dbReference>
<dbReference type="CDD" id="cd02966">
    <property type="entry name" value="TlpA_like_family"/>
    <property type="match status" value="1"/>
</dbReference>
<dbReference type="InterPro" id="IPR050553">
    <property type="entry name" value="Thioredoxin_ResA/DsbE_sf"/>
</dbReference>
<evidence type="ECO:0000313" key="2">
    <source>
        <dbReference type="EMBL" id="SEL51299.1"/>
    </source>
</evidence>